<accession>A0A177E4V8</accession>
<sequence>MKIESHLISEKLTHNSQASKRPGESNFQEILQKTLEKPRETGTEQISSLETSLNQVNQLTQEVMATLEDILKGNPVDLSLLEARAQELKEAAQAFPQGVRETLEEIALLAAVHSAKVKEGVI</sequence>
<evidence type="ECO:0000256" key="1">
    <source>
        <dbReference type="SAM" id="MobiDB-lite"/>
    </source>
</evidence>
<protein>
    <submittedName>
        <fullName evidence="2">Uncharacterized protein</fullName>
    </submittedName>
</protein>
<dbReference type="EMBL" id="LSFI01000073">
    <property type="protein sequence ID" value="OAG26756.1"/>
    <property type="molecule type" value="Genomic_DNA"/>
</dbReference>
<evidence type="ECO:0000313" key="2">
    <source>
        <dbReference type="EMBL" id="OAG26756.1"/>
    </source>
</evidence>
<gene>
    <name evidence="2" type="ORF">TH606_10630</name>
</gene>
<evidence type="ECO:0000313" key="3">
    <source>
        <dbReference type="Proteomes" id="UP000076964"/>
    </source>
</evidence>
<feature type="compositionally biased region" description="Basic and acidic residues" evidence="1">
    <location>
        <begin position="1"/>
        <end position="13"/>
    </location>
</feature>
<keyword evidence="3" id="KW-1185">Reference proteome</keyword>
<dbReference type="AlphaFoldDB" id="A0A177E4V8"/>
<comment type="caution">
    <text evidence="2">The sequence shown here is derived from an EMBL/GenBank/DDBJ whole genome shotgun (WGS) entry which is preliminary data.</text>
</comment>
<proteinExistence type="predicted"/>
<organism evidence="2 3">
    <name type="scientific">Thermodesulfatator autotrophicus</name>
    <dbReference type="NCBI Taxonomy" id="1795632"/>
    <lineage>
        <taxon>Bacteria</taxon>
        <taxon>Pseudomonadati</taxon>
        <taxon>Thermodesulfobacteriota</taxon>
        <taxon>Thermodesulfobacteria</taxon>
        <taxon>Thermodesulfobacteriales</taxon>
        <taxon>Thermodesulfatatoraceae</taxon>
        <taxon>Thermodesulfatator</taxon>
    </lineage>
</organism>
<dbReference type="Proteomes" id="UP000076964">
    <property type="component" value="Unassembled WGS sequence"/>
</dbReference>
<name>A0A177E4V8_9BACT</name>
<feature type="region of interest" description="Disordered" evidence="1">
    <location>
        <begin position="1"/>
        <end position="25"/>
    </location>
</feature>
<dbReference type="RefSeq" id="WP_068543872.1">
    <property type="nucleotide sequence ID" value="NZ_LSFI01000073.1"/>
</dbReference>
<reference evidence="2 3" key="1">
    <citation type="submission" date="2016-02" db="EMBL/GenBank/DDBJ databases">
        <title>Draft genome sequence of Thermodesulfatator sp. S606.</title>
        <authorList>
            <person name="Lai Q."/>
            <person name="Cao J."/>
            <person name="Dupont S."/>
            <person name="Shao Z."/>
            <person name="Jebbar M."/>
            <person name="Alain K."/>
        </authorList>
    </citation>
    <scope>NUCLEOTIDE SEQUENCE [LARGE SCALE GENOMIC DNA]</scope>
    <source>
        <strain evidence="2 3">S606</strain>
    </source>
</reference>
<dbReference type="OrthoDB" id="9851260at2"/>
<feature type="compositionally biased region" description="Polar residues" evidence="1">
    <location>
        <begin position="14"/>
        <end position="25"/>
    </location>
</feature>